<dbReference type="GO" id="GO:0016020">
    <property type="term" value="C:membrane"/>
    <property type="evidence" value="ECO:0007669"/>
    <property type="project" value="InterPro"/>
</dbReference>
<gene>
    <name evidence="2" type="ORF">QGN29_11335</name>
</gene>
<name>A0AA52EGK4_9PROT</name>
<keyword evidence="3" id="KW-1185">Reference proteome</keyword>
<organism evidence="2 3">
    <name type="scientific">Temperatibacter marinus</name>
    <dbReference type="NCBI Taxonomy" id="1456591"/>
    <lineage>
        <taxon>Bacteria</taxon>
        <taxon>Pseudomonadati</taxon>
        <taxon>Pseudomonadota</taxon>
        <taxon>Alphaproteobacteria</taxon>
        <taxon>Kordiimonadales</taxon>
        <taxon>Temperatibacteraceae</taxon>
        <taxon>Temperatibacter</taxon>
    </lineage>
</organism>
<accession>A0AA52EGK4</accession>
<evidence type="ECO:0000313" key="3">
    <source>
        <dbReference type="Proteomes" id="UP001268683"/>
    </source>
</evidence>
<dbReference type="AlphaFoldDB" id="A0AA52EGK4"/>
<dbReference type="Proteomes" id="UP001268683">
    <property type="component" value="Chromosome"/>
</dbReference>
<dbReference type="InterPro" id="IPR029025">
    <property type="entry name" value="T3SS_substrate_exporter_C"/>
</dbReference>
<dbReference type="Gene3D" id="3.40.1690.10">
    <property type="entry name" value="secretion proteins EscU"/>
    <property type="match status" value="1"/>
</dbReference>
<proteinExistence type="inferred from homology"/>
<dbReference type="Pfam" id="PF01312">
    <property type="entry name" value="Bac_export_2"/>
    <property type="match status" value="1"/>
</dbReference>
<evidence type="ECO:0000313" key="2">
    <source>
        <dbReference type="EMBL" id="WND02142.1"/>
    </source>
</evidence>
<dbReference type="EMBL" id="CP123872">
    <property type="protein sequence ID" value="WND02142.1"/>
    <property type="molecule type" value="Genomic_DNA"/>
</dbReference>
<dbReference type="GO" id="GO:0009306">
    <property type="term" value="P:protein secretion"/>
    <property type="evidence" value="ECO:0007669"/>
    <property type="project" value="InterPro"/>
</dbReference>
<evidence type="ECO:0000256" key="1">
    <source>
        <dbReference type="ARBA" id="ARBA00010690"/>
    </source>
</evidence>
<reference evidence="2" key="1">
    <citation type="submission" date="2023-04" db="EMBL/GenBank/DDBJ databases">
        <title>Complete genome sequence of Temperatibacter marinus.</title>
        <authorList>
            <person name="Rong J.-C."/>
            <person name="Yi M.-L."/>
            <person name="Zhao Q."/>
        </authorList>
    </citation>
    <scope>NUCLEOTIDE SEQUENCE</scope>
    <source>
        <strain evidence="2">NBRC 110045</strain>
    </source>
</reference>
<dbReference type="SUPFAM" id="SSF160544">
    <property type="entry name" value="EscU C-terminal domain-like"/>
    <property type="match status" value="1"/>
</dbReference>
<dbReference type="KEGG" id="tmk:QGN29_11335"/>
<protein>
    <submittedName>
        <fullName evidence="2">EscU/YscU/HrcU family type III secretion system export apparatus switch protein</fullName>
    </submittedName>
</protein>
<sequence>MSLVSLALMPKSRHYLFMTEKNYHTKEDILKRKAVALKDSDRDTMRPDIVAKGRGFLAERILDIAFDKDVKVRQDKALTDILDVYDVNSPIPLEALIPVSRILEYVYQANALKRKEAEKKNRDI</sequence>
<dbReference type="InterPro" id="IPR006135">
    <property type="entry name" value="T3SS_substrate_exporter"/>
</dbReference>
<comment type="similarity">
    <text evidence="1">Belongs to the type III secretion exporter family.</text>
</comment>
<dbReference type="RefSeq" id="WP_310797977.1">
    <property type="nucleotide sequence ID" value="NZ_CP123872.1"/>
</dbReference>